<reference evidence="13" key="2">
    <citation type="submission" date="2024-08" db="UniProtKB">
        <authorList>
            <consortium name="EnsemblMetazoa"/>
        </authorList>
    </citation>
    <scope>IDENTIFICATION</scope>
</reference>
<keyword evidence="6" id="KW-0999">Mitochondrion inner membrane</keyword>
<evidence type="ECO:0000256" key="4">
    <source>
        <dbReference type="ARBA" id="ARBA00022692"/>
    </source>
</evidence>
<keyword evidence="5" id="KW-0677">Repeat</keyword>
<accession>A0AAR5P1V6</accession>
<evidence type="ECO:0000256" key="12">
    <source>
        <dbReference type="SAM" id="MobiDB-lite"/>
    </source>
</evidence>
<dbReference type="InterPro" id="IPR045315">
    <property type="entry name" value="Mtm1-like"/>
</dbReference>
<keyword evidence="8" id="KW-0496">Mitochondrion</keyword>
<evidence type="ECO:0000256" key="2">
    <source>
        <dbReference type="ARBA" id="ARBA00006375"/>
    </source>
</evidence>
<evidence type="ECO:0000313" key="14">
    <source>
        <dbReference type="Proteomes" id="UP000019118"/>
    </source>
</evidence>
<keyword evidence="3 11" id="KW-0813">Transport</keyword>
<feature type="repeat" description="Solcar" evidence="10">
    <location>
        <begin position="171"/>
        <end position="268"/>
    </location>
</feature>
<dbReference type="InterPro" id="IPR018108">
    <property type="entry name" value="MCP_transmembrane"/>
</dbReference>
<feature type="compositionally biased region" description="Basic and acidic residues" evidence="12">
    <location>
        <begin position="95"/>
        <end position="104"/>
    </location>
</feature>
<evidence type="ECO:0000256" key="6">
    <source>
        <dbReference type="ARBA" id="ARBA00022792"/>
    </source>
</evidence>
<keyword evidence="7" id="KW-1133">Transmembrane helix</keyword>
<evidence type="ECO:0000256" key="5">
    <source>
        <dbReference type="ARBA" id="ARBA00022737"/>
    </source>
</evidence>
<dbReference type="Gene3D" id="1.50.40.10">
    <property type="entry name" value="Mitochondrial carrier domain"/>
    <property type="match status" value="1"/>
</dbReference>
<evidence type="ECO:0000256" key="10">
    <source>
        <dbReference type="PROSITE-ProRule" id="PRU00282"/>
    </source>
</evidence>
<dbReference type="InterPro" id="IPR023395">
    <property type="entry name" value="MCP_dom_sf"/>
</dbReference>
<dbReference type="PROSITE" id="PS50920">
    <property type="entry name" value="SOLCAR"/>
    <property type="match status" value="2"/>
</dbReference>
<dbReference type="EnsemblMetazoa" id="XM_019899506.1">
    <property type="protein sequence ID" value="XP_019755065.1"/>
    <property type="gene ID" value="LOC109533974"/>
</dbReference>
<evidence type="ECO:0000313" key="13">
    <source>
        <dbReference type="EnsemblMetazoa" id="XP_019755065.1"/>
    </source>
</evidence>
<keyword evidence="4 10" id="KW-0812">Transmembrane</keyword>
<protein>
    <recommendedName>
        <fullName evidence="15">Solute carrier family 25 member 40</fullName>
    </recommendedName>
</protein>
<evidence type="ECO:0000256" key="7">
    <source>
        <dbReference type="ARBA" id="ARBA00022989"/>
    </source>
</evidence>
<dbReference type="GO" id="GO:1990542">
    <property type="term" value="P:mitochondrial transmembrane transport"/>
    <property type="evidence" value="ECO:0007669"/>
    <property type="project" value="InterPro"/>
</dbReference>
<feature type="region of interest" description="Disordered" evidence="12">
    <location>
        <begin position="93"/>
        <end position="113"/>
    </location>
</feature>
<evidence type="ECO:0000256" key="1">
    <source>
        <dbReference type="ARBA" id="ARBA00004448"/>
    </source>
</evidence>
<evidence type="ECO:0000256" key="9">
    <source>
        <dbReference type="ARBA" id="ARBA00023136"/>
    </source>
</evidence>
<dbReference type="GO" id="GO:0005743">
    <property type="term" value="C:mitochondrial inner membrane"/>
    <property type="evidence" value="ECO:0007669"/>
    <property type="project" value="UniProtKB-SubCell"/>
</dbReference>
<evidence type="ECO:0000256" key="3">
    <source>
        <dbReference type="ARBA" id="ARBA00022448"/>
    </source>
</evidence>
<evidence type="ECO:0000256" key="11">
    <source>
        <dbReference type="RuleBase" id="RU000488"/>
    </source>
</evidence>
<comment type="subcellular location">
    <subcellularLocation>
        <location evidence="1">Mitochondrion inner membrane</location>
        <topology evidence="1">Multi-pass membrane protein</topology>
    </subcellularLocation>
</comment>
<dbReference type="PANTHER" id="PTHR45760">
    <property type="entry name" value="FI19922P1-RELATED"/>
    <property type="match status" value="1"/>
</dbReference>
<evidence type="ECO:0008006" key="15">
    <source>
        <dbReference type="Google" id="ProtNLM"/>
    </source>
</evidence>
<reference evidence="14" key="1">
    <citation type="journal article" date="2013" name="Genome Biol.">
        <title>Draft genome of the mountain pine beetle, Dendroctonus ponderosae Hopkins, a major forest pest.</title>
        <authorList>
            <person name="Keeling C.I."/>
            <person name="Yuen M.M."/>
            <person name="Liao N.Y."/>
            <person name="Docking T.R."/>
            <person name="Chan S.K."/>
            <person name="Taylor G.A."/>
            <person name="Palmquist D.L."/>
            <person name="Jackman S.D."/>
            <person name="Nguyen A."/>
            <person name="Li M."/>
            <person name="Henderson H."/>
            <person name="Janes J.K."/>
            <person name="Zhao Y."/>
            <person name="Pandoh P."/>
            <person name="Moore R."/>
            <person name="Sperling F.A."/>
            <person name="Huber D.P."/>
            <person name="Birol I."/>
            <person name="Jones S.J."/>
            <person name="Bohlmann J."/>
        </authorList>
    </citation>
    <scope>NUCLEOTIDE SEQUENCE</scope>
</reference>
<dbReference type="AlphaFoldDB" id="A0AAR5P1V6"/>
<dbReference type="Proteomes" id="UP000019118">
    <property type="component" value="Unassembled WGS sequence"/>
</dbReference>
<dbReference type="PROSITE" id="PS51257">
    <property type="entry name" value="PROKAR_LIPOPROTEIN"/>
    <property type="match status" value="1"/>
</dbReference>
<dbReference type="SUPFAM" id="SSF103506">
    <property type="entry name" value="Mitochondrial carrier"/>
    <property type="match status" value="1"/>
</dbReference>
<name>A0AAR5P1V6_DENPD</name>
<dbReference type="PANTHER" id="PTHR45760:SF2">
    <property type="entry name" value="FI19922P1-RELATED"/>
    <property type="match status" value="1"/>
</dbReference>
<evidence type="ECO:0000256" key="8">
    <source>
        <dbReference type="ARBA" id="ARBA00023128"/>
    </source>
</evidence>
<organism evidence="13 14">
    <name type="scientific">Dendroctonus ponderosae</name>
    <name type="common">Mountain pine beetle</name>
    <dbReference type="NCBI Taxonomy" id="77166"/>
    <lineage>
        <taxon>Eukaryota</taxon>
        <taxon>Metazoa</taxon>
        <taxon>Ecdysozoa</taxon>
        <taxon>Arthropoda</taxon>
        <taxon>Hexapoda</taxon>
        <taxon>Insecta</taxon>
        <taxon>Pterygota</taxon>
        <taxon>Neoptera</taxon>
        <taxon>Endopterygota</taxon>
        <taxon>Coleoptera</taxon>
        <taxon>Polyphaga</taxon>
        <taxon>Cucujiformia</taxon>
        <taxon>Curculionidae</taxon>
        <taxon>Scolytinae</taxon>
        <taxon>Dendroctonus</taxon>
    </lineage>
</organism>
<proteinExistence type="inferred from homology"/>
<keyword evidence="9 10" id="KW-0472">Membrane</keyword>
<sequence length="302" mass="34048">MSPSKGPAQIDYDDPKYRITPVQQAAASCTGALLTSVIMTPLDVVKIRIQAQQKATNSCFLYCNGLMDHICSCQPMDPIKPLVYIKRNRGKNRFKPQEKTEKGSLVKQNRTPQKPPQGLSIVIDFLINECGSNIEHMWRGVFPTLLRDVPFSAIYWMSYESIKSYMGCDHPSFRQSFIGGAISGSIAATITVPFDVVKTHQQIEFGSDFFSENGKPAKRQRRSTAMVFRDIYSQYGVRGLYTGLTPRLIKVAPACAIMISSFEYGKVFFNRPKTKPEDKMVALYNIDQLLQTTSSAQNMYYE</sequence>
<feature type="repeat" description="Solcar" evidence="10">
    <location>
        <begin position="19"/>
        <end position="165"/>
    </location>
</feature>
<keyword evidence="14" id="KW-1185">Reference proteome</keyword>
<dbReference type="Pfam" id="PF00153">
    <property type="entry name" value="Mito_carr"/>
    <property type="match status" value="3"/>
</dbReference>
<comment type="similarity">
    <text evidence="2 11">Belongs to the mitochondrial carrier (TC 2.A.29) family.</text>
</comment>